<organism evidence="3 4">
    <name type="scientific">Lactobacillus kullabergensis</name>
    <dbReference type="NCBI Taxonomy" id="1218493"/>
    <lineage>
        <taxon>Bacteria</taxon>
        <taxon>Bacillati</taxon>
        <taxon>Bacillota</taxon>
        <taxon>Bacilli</taxon>
        <taxon>Lactobacillales</taxon>
        <taxon>Lactobacillaceae</taxon>
        <taxon>Lactobacillus</taxon>
    </lineage>
</organism>
<evidence type="ECO:0000313" key="4">
    <source>
        <dbReference type="Proteomes" id="UP000033533"/>
    </source>
</evidence>
<dbReference type="Proteomes" id="UP000033533">
    <property type="component" value="Unassembled WGS sequence"/>
</dbReference>
<dbReference type="HOGENOM" id="CLU_2547901_0_0_9"/>
<comment type="caution">
    <text evidence="3">The sequence shown here is derived from an EMBL/GenBank/DDBJ whole genome shotgun (WGS) entry which is preliminary data.</text>
</comment>
<feature type="domain" description="S-layer protein C-terminal" evidence="2">
    <location>
        <begin position="16"/>
        <end position="76"/>
    </location>
</feature>
<gene>
    <name evidence="3" type="ORF">JF76_02010A</name>
</gene>
<evidence type="ECO:0000313" key="3">
    <source>
        <dbReference type="EMBL" id="KJY59125.1"/>
    </source>
</evidence>
<reference evidence="3 4" key="1">
    <citation type="submission" date="2014-12" db="EMBL/GenBank/DDBJ databases">
        <title>Comparative genomics of the lactic acid bacteria isolated from the honey bee gut.</title>
        <authorList>
            <person name="Ellegaard K.M."/>
            <person name="Tamarit D."/>
            <person name="Javelind E."/>
            <person name="Olofsson T."/>
            <person name="Andersson S.G."/>
            <person name="Vasquez A."/>
        </authorList>
    </citation>
    <scope>NUCLEOTIDE SEQUENCE [LARGE SCALE GENOMIC DNA]</scope>
    <source>
        <strain evidence="3 4">Biut2</strain>
    </source>
</reference>
<accession>A0A0F4LKL7</accession>
<proteinExistence type="predicted"/>
<protein>
    <submittedName>
        <fullName evidence="3">SLAP domain protein</fullName>
    </submittedName>
</protein>
<dbReference type="Pfam" id="PF03217">
    <property type="entry name" value="SlpA"/>
    <property type="match status" value="1"/>
</dbReference>
<dbReference type="PATRIC" id="fig|1218493.3.peg.212"/>
<dbReference type="InterPro" id="IPR024968">
    <property type="entry name" value="SlpA_C_lactobacillus"/>
</dbReference>
<sequence length="82" mass="9354">SGNSNSSSSTAKPSTSSKSKSRVVRLLKASYRYTHKGKRVSKKLLKKGAIFKINGKTYRIKKKTFYRIAKNRYIRVTNVVKK</sequence>
<evidence type="ECO:0000256" key="1">
    <source>
        <dbReference type="SAM" id="MobiDB-lite"/>
    </source>
</evidence>
<dbReference type="RefSeq" id="WP_208854438.1">
    <property type="nucleotide sequence ID" value="NZ_KQ033871.1"/>
</dbReference>
<dbReference type="STRING" id="1218493.JF76_02010A"/>
<dbReference type="EMBL" id="JXBY01000003">
    <property type="protein sequence ID" value="KJY59125.1"/>
    <property type="molecule type" value="Genomic_DNA"/>
</dbReference>
<evidence type="ECO:0000259" key="2">
    <source>
        <dbReference type="Pfam" id="PF03217"/>
    </source>
</evidence>
<feature type="compositionally biased region" description="Low complexity" evidence="1">
    <location>
        <begin position="1"/>
        <end position="18"/>
    </location>
</feature>
<feature type="region of interest" description="Disordered" evidence="1">
    <location>
        <begin position="1"/>
        <end position="22"/>
    </location>
</feature>
<dbReference type="AlphaFoldDB" id="A0A0F4LKL7"/>
<feature type="non-terminal residue" evidence="3">
    <location>
        <position position="1"/>
    </location>
</feature>
<name>A0A0F4LKL7_9LACO</name>